<dbReference type="AlphaFoldDB" id="A0A8S3VR21"/>
<evidence type="ECO:0000256" key="1">
    <source>
        <dbReference type="ARBA" id="ARBA00005771"/>
    </source>
</evidence>
<protein>
    <submittedName>
        <fullName evidence="4">SULT1</fullName>
        <ecNumber evidence="4">2.8.2.-</ecNumber>
    </submittedName>
</protein>
<reference evidence="4" key="1">
    <citation type="submission" date="2021-03" db="EMBL/GenBank/DDBJ databases">
        <authorList>
            <person name="Bekaert M."/>
        </authorList>
    </citation>
    <scope>NUCLEOTIDE SEQUENCE</scope>
</reference>
<sequence>MLSKRDPVSDHWLYWTVLVGSFCRMPVKFLEGEDGSKLKILEHEGFYIPTFPYPTHAQEYATLPTWKARDDDLLVCAYPKSGTHWLWEVVSMLKQQKAERIDAIKEWNMLEGMEQANFDSLPSPRILNTHIYFRHLPKDFKNRKCKILYMLRNPKDVAVSFYNHHSKVLEYEYSGSWEHYFTRYLKGDVDYGSWFEYTLDWERVMEDNPEYPIHTLHYESMKQNSLNEIKRIAKFLEIEVTDDLVREIDDLCSFEKMKKEKNKHEDVNEWKDKEPGMYRKGQVGDWKNWFTVAQDDLFDKFYKEKMSKSKVKMQFSV</sequence>
<evidence type="ECO:0000313" key="5">
    <source>
        <dbReference type="Proteomes" id="UP000683360"/>
    </source>
</evidence>
<dbReference type="EC" id="2.8.2.-" evidence="4"/>
<dbReference type="PANTHER" id="PTHR11783">
    <property type="entry name" value="SULFOTRANSFERASE SULT"/>
    <property type="match status" value="1"/>
</dbReference>
<evidence type="ECO:0000259" key="3">
    <source>
        <dbReference type="Pfam" id="PF00685"/>
    </source>
</evidence>
<comment type="caution">
    <text evidence="4">The sequence shown here is derived from an EMBL/GenBank/DDBJ whole genome shotgun (WGS) entry which is preliminary data.</text>
</comment>
<dbReference type="EMBL" id="CAJPWZ010003335">
    <property type="protein sequence ID" value="CAG2258048.1"/>
    <property type="molecule type" value="Genomic_DNA"/>
</dbReference>
<dbReference type="SUPFAM" id="SSF52540">
    <property type="entry name" value="P-loop containing nucleoside triphosphate hydrolases"/>
    <property type="match status" value="1"/>
</dbReference>
<dbReference type="GO" id="GO:0008146">
    <property type="term" value="F:sulfotransferase activity"/>
    <property type="evidence" value="ECO:0007669"/>
    <property type="project" value="InterPro"/>
</dbReference>
<dbReference type="Pfam" id="PF00685">
    <property type="entry name" value="Sulfotransfer_1"/>
    <property type="match status" value="1"/>
</dbReference>
<dbReference type="OrthoDB" id="205623at2759"/>
<keyword evidence="5" id="KW-1185">Reference proteome</keyword>
<dbReference type="Proteomes" id="UP000683360">
    <property type="component" value="Unassembled WGS sequence"/>
</dbReference>
<name>A0A8S3VR21_MYTED</name>
<evidence type="ECO:0000313" key="4">
    <source>
        <dbReference type="EMBL" id="CAG2258048.1"/>
    </source>
</evidence>
<proteinExistence type="inferred from homology"/>
<dbReference type="InterPro" id="IPR000863">
    <property type="entry name" value="Sulfotransferase_dom"/>
</dbReference>
<keyword evidence="2 4" id="KW-0808">Transferase</keyword>
<gene>
    <name evidence="4" type="ORF">MEDL_69180</name>
</gene>
<evidence type="ECO:0000256" key="2">
    <source>
        <dbReference type="ARBA" id="ARBA00022679"/>
    </source>
</evidence>
<organism evidence="4 5">
    <name type="scientific">Mytilus edulis</name>
    <name type="common">Blue mussel</name>
    <dbReference type="NCBI Taxonomy" id="6550"/>
    <lineage>
        <taxon>Eukaryota</taxon>
        <taxon>Metazoa</taxon>
        <taxon>Spiralia</taxon>
        <taxon>Lophotrochozoa</taxon>
        <taxon>Mollusca</taxon>
        <taxon>Bivalvia</taxon>
        <taxon>Autobranchia</taxon>
        <taxon>Pteriomorphia</taxon>
        <taxon>Mytilida</taxon>
        <taxon>Mytiloidea</taxon>
        <taxon>Mytilidae</taxon>
        <taxon>Mytilinae</taxon>
        <taxon>Mytilus</taxon>
    </lineage>
</organism>
<accession>A0A8S3VR21</accession>
<dbReference type="InterPro" id="IPR027417">
    <property type="entry name" value="P-loop_NTPase"/>
</dbReference>
<comment type="similarity">
    <text evidence="1">Belongs to the sulfotransferase 1 family.</text>
</comment>
<feature type="domain" description="Sulfotransferase" evidence="3">
    <location>
        <begin position="70"/>
        <end position="309"/>
    </location>
</feature>
<dbReference type="Gene3D" id="3.40.50.300">
    <property type="entry name" value="P-loop containing nucleotide triphosphate hydrolases"/>
    <property type="match status" value="1"/>
</dbReference>